<evidence type="ECO:0000256" key="4">
    <source>
        <dbReference type="ARBA" id="ARBA00023015"/>
    </source>
</evidence>
<accession>A0ABW3CH87</accession>
<sequence length="200" mass="21231">QALVALVAGTTREPGEEGPERLLLSAIAPELVERVLSGFVDEILTGQVTVMGVARAAGTKSKIAVAARSHGVDARAACTGRSANRINAAERLLNRRFGREKLEIIEFSRNRAAFLANAMKPLHVTDVLIDHDNAVVSLEEQQLSGDISAAKLDAELAGRLTGLHVRVVEKDGDLRTAMGLLRVRHTAVSAPKGGTGKCDL</sequence>
<dbReference type="InterPro" id="IPR015946">
    <property type="entry name" value="KH_dom-like_a/b"/>
</dbReference>
<evidence type="ECO:0000256" key="3">
    <source>
        <dbReference type="ARBA" id="ARBA00022884"/>
    </source>
</evidence>
<dbReference type="InterPro" id="IPR025249">
    <property type="entry name" value="TF_NusA_KH_1st"/>
</dbReference>
<organism evidence="7 8">
    <name type="scientific">Actinomadura adrarensis</name>
    <dbReference type="NCBI Taxonomy" id="1819600"/>
    <lineage>
        <taxon>Bacteria</taxon>
        <taxon>Bacillati</taxon>
        <taxon>Actinomycetota</taxon>
        <taxon>Actinomycetes</taxon>
        <taxon>Streptosporangiales</taxon>
        <taxon>Thermomonosporaceae</taxon>
        <taxon>Actinomadura</taxon>
    </lineage>
</organism>
<dbReference type="EMBL" id="JBHTIR010002536">
    <property type="protein sequence ID" value="MFD0853904.1"/>
    <property type="molecule type" value="Genomic_DNA"/>
</dbReference>
<comment type="caution">
    <text evidence="7">The sequence shown here is derived from an EMBL/GenBank/DDBJ whole genome shotgun (WGS) entry which is preliminary data.</text>
</comment>
<dbReference type="Proteomes" id="UP001597083">
    <property type="component" value="Unassembled WGS sequence"/>
</dbReference>
<evidence type="ECO:0000256" key="1">
    <source>
        <dbReference type="ARBA" id="ARBA00022472"/>
    </source>
</evidence>
<evidence type="ECO:0000313" key="8">
    <source>
        <dbReference type="Proteomes" id="UP001597083"/>
    </source>
</evidence>
<keyword evidence="5" id="KW-0804">Transcription</keyword>
<keyword evidence="8" id="KW-1185">Reference proteome</keyword>
<evidence type="ECO:0000313" key="7">
    <source>
        <dbReference type="EMBL" id="MFD0853904.1"/>
    </source>
</evidence>
<dbReference type="InterPro" id="IPR009019">
    <property type="entry name" value="KH_sf_prok-type"/>
</dbReference>
<evidence type="ECO:0000259" key="6">
    <source>
        <dbReference type="Pfam" id="PF13184"/>
    </source>
</evidence>
<keyword evidence="1" id="KW-0806">Transcription termination</keyword>
<evidence type="ECO:0000256" key="5">
    <source>
        <dbReference type="ARBA" id="ARBA00023163"/>
    </source>
</evidence>
<keyword evidence="4" id="KW-0805">Transcription regulation</keyword>
<feature type="non-terminal residue" evidence="7">
    <location>
        <position position="1"/>
    </location>
</feature>
<dbReference type="SUPFAM" id="SSF54814">
    <property type="entry name" value="Prokaryotic type KH domain (KH-domain type II)"/>
    <property type="match status" value="1"/>
</dbReference>
<dbReference type="Pfam" id="PF13184">
    <property type="entry name" value="KH_NusA_1st"/>
    <property type="match status" value="1"/>
</dbReference>
<evidence type="ECO:0000256" key="2">
    <source>
        <dbReference type="ARBA" id="ARBA00022490"/>
    </source>
</evidence>
<protein>
    <recommendedName>
        <fullName evidence="6">Transcription factor NusA first KH domain-containing protein</fullName>
    </recommendedName>
</protein>
<keyword evidence="2" id="KW-0963">Cytoplasm</keyword>
<dbReference type="Gene3D" id="3.30.300.20">
    <property type="match status" value="1"/>
</dbReference>
<dbReference type="InterPro" id="IPR030842">
    <property type="entry name" value="TF_NusA_bacterial"/>
</dbReference>
<feature type="domain" description="Transcription factor NusA first KH" evidence="6">
    <location>
        <begin position="28"/>
        <end position="94"/>
    </location>
</feature>
<gene>
    <name evidence="7" type="ORF">ACFQ07_16825</name>
</gene>
<name>A0ABW3CH87_9ACTN</name>
<dbReference type="PANTHER" id="PTHR22648">
    <property type="entry name" value="TRANSCRIPTION TERMINATION FACTOR NUSA"/>
    <property type="match status" value="1"/>
</dbReference>
<reference evidence="8" key="1">
    <citation type="journal article" date="2019" name="Int. J. Syst. Evol. Microbiol.">
        <title>The Global Catalogue of Microorganisms (GCM) 10K type strain sequencing project: providing services to taxonomists for standard genome sequencing and annotation.</title>
        <authorList>
            <consortium name="The Broad Institute Genomics Platform"/>
            <consortium name="The Broad Institute Genome Sequencing Center for Infectious Disease"/>
            <person name="Wu L."/>
            <person name="Ma J."/>
        </authorList>
    </citation>
    <scope>NUCLEOTIDE SEQUENCE [LARGE SCALE GENOMIC DNA]</scope>
    <source>
        <strain evidence="8">JCM 31696</strain>
    </source>
</reference>
<dbReference type="PANTHER" id="PTHR22648:SF0">
    <property type="entry name" value="TRANSCRIPTION TERMINATION_ANTITERMINATION PROTEIN NUSA"/>
    <property type="match status" value="1"/>
</dbReference>
<keyword evidence="3" id="KW-0694">RNA-binding</keyword>
<proteinExistence type="predicted"/>